<keyword evidence="1" id="KW-1133">Transmembrane helix</keyword>
<evidence type="ECO:0000256" key="1">
    <source>
        <dbReference type="SAM" id="Phobius"/>
    </source>
</evidence>
<keyword evidence="3" id="KW-1185">Reference proteome</keyword>
<organism evidence="2 3">
    <name type="scientific">Poseidonibacter parvus</name>
    <dbReference type="NCBI Taxonomy" id="1850254"/>
    <lineage>
        <taxon>Bacteria</taxon>
        <taxon>Pseudomonadati</taxon>
        <taxon>Campylobacterota</taxon>
        <taxon>Epsilonproteobacteria</taxon>
        <taxon>Campylobacterales</taxon>
        <taxon>Arcobacteraceae</taxon>
        <taxon>Poseidonibacter</taxon>
    </lineage>
</organism>
<sequence>MYCIISKITLGLKISDSFILYTLLICTSFTLYICYIFFSKKDYTHYTKDNLLNTQNPWYWEWDKENIKTLHSKCSKCDELLVYDENYCNNRVFFYCPSCDNQEMIIRGGNYKYSQYIIEREIKRKAGIGKYKKVI</sequence>
<feature type="transmembrane region" description="Helical" evidence="1">
    <location>
        <begin position="18"/>
        <end position="38"/>
    </location>
</feature>
<dbReference type="OrthoDB" id="5349156at2"/>
<proteinExistence type="predicted"/>
<evidence type="ECO:0000313" key="3">
    <source>
        <dbReference type="Proteomes" id="UP000186074"/>
    </source>
</evidence>
<dbReference type="Proteomes" id="UP000186074">
    <property type="component" value="Chromosome"/>
</dbReference>
<dbReference type="STRING" id="1850254.LPB137_13745"/>
<dbReference type="EMBL" id="CP019070">
    <property type="protein sequence ID" value="APW66847.1"/>
    <property type="molecule type" value="Genomic_DNA"/>
</dbReference>
<keyword evidence="1" id="KW-0472">Membrane</keyword>
<accession>A0A1P8KQN4</accession>
<evidence type="ECO:0000313" key="2">
    <source>
        <dbReference type="EMBL" id="APW66847.1"/>
    </source>
</evidence>
<dbReference type="AlphaFoldDB" id="A0A1P8KQN4"/>
<name>A0A1P8KQN4_9BACT</name>
<gene>
    <name evidence="2" type="ORF">LPB137_13745</name>
</gene>
<reference evidence="2 3" key="1">
    <citation type="submission" date="2017-01" db="EMBL/GenBank/DDBJ databases">
        <title>Genome sequencing of Arcobacter sp. LPB0137.</title>
        <authorList>
            <person name="Lee G.-W."/>
            <person name="Yi H."/>
        </authorList>
    </citation>
    <scope>NUCLEOTIDE SEQUENCE [LARGE SCALE GENOMIC DNA]</scope>
    <source>
        <strain evidence="2 3">LPB0137</strain>
    </source>
</reference>
<keyword evidence="1" id="KW-0812">Transmembrane</keyword>
<dbReference type="KEGG" id="alp:LPB137_13745"/>
<protein>
    <submittedName>
        <fullName evidence="2">Uncharacterized protein</fullName>
    </submittedName>
</protein>
<dbReference type="RefSeq" id="WP_076089040.1">
    <property type="nucleotide sequence ID" value="NZ_CP019070.1"/>
</dbReference>